<comment type="caution">
    <text evidence="2">The sequence shown here is derived from an EMBL/GenBank/DDBJ whole genome shotgun (WGS) entry which is preliminary data.</text>
</comment>
<dbReference type="AlphaFoldDB" id="A0A2U2C9E6"/>
<feature type="signal peptide" evidence="1">
    <location>
        <begin position="1"/>
        <end position="24"/>
    </location>
</feature>
<dbReference type="Proteomes" id="UP000244940">
    <property type="component" value="Unassembled WGS sequence"/>
</dbReference>
<organism evidence="2 3">
    <name type="scientific">Pararhodobacter marinus</name>
    <dbReference type="NCBI Taxonomy" id="2184063"/>
    <lineage>
        <taxon>Bacteria</taxon>
        <taxon>Pseudomonadati</taxon>
        <taxon>Pseudomonadota</taxon>
        <taxon>Alphaproteobacteria</taxon>
        <taxon>Rhodobacterales</taxon>
        <taxon>Paracoccaceae</taxon>
        <taxon>Pararhodobacter</taxon>
    </lineage>
</organism>
<evidence type="ECO:0000256" key="1">
    <source>
        <dbReference type="SAM" id="SignalP"/>
    </source>
</evidence>
<dbReference type="RefSeq" id="WP_109533345.1">
    <property type="nucleotide sequence ID" value="NZ_QEYD01000006.1"/>
</dbReference>
<name>A0A2U2C9E6_9RHOB</name>
<proteinExistence type="predicted"/>
<keyword evidence="3" id="KW-1185">Reference proteome</keyword>
<accession>A0A2U2C9E6</accession>
<feature type="chain" id="PRO_5015570600" evidence="1">
    <location>
        <begin position="25"/>
        <end position="99"/>
    </location>
</feature>
<evidence type="ECO:0000313" key="3">
    <source>
        <dbReference type="Proteomes" id="UP000244940"/>
    </source>
</evidence>
<dbReference type="GeneID" id="94365383"/>
<sequence length="99" mass="9941">MPRHPASLAACALALMTLAAPALGNPSAPAPTPDPLSATGQVGIVSAGLQASGLIVTFALPEDKSDPVARPTARIVSPAELVEDTESSAPFGKIVERES</sequence>
<keyword evidence="1" id="KW-0732">Signal</keyword>
<protein>
    <submittedName>
        <fullName evidence="2">Uncharacterized protein</fullName>
    </submittedName>
</protein>
<gene>
    <name evidence="2" type="ORF">C4N9_10820</name>
</gene>
<evidence type="ECO:0000313" key="2">
    <source>
        <dbReference type="EMBL" id="PWE28482.1"/>
    </source>
</evidence>
<dbReference type="EMBL" id="QEYD01000006">
    <property type="protein sequence ID" value="PWE28482.1"/>
    <property type="molecule type" value="Genomic_DNA"/>
</dbReference>
<reference evidence="2 3" key="1">
    <citation type="submission" date="2018-05" db="EMBL/GenBank/DDBJ databases">
        <title>Pararhodobacter marina sp. nov., isolated from deep-sea water of the Indian Ocean.</title>
        <authorList>
            <person name="Lai Q.Sr."/>
            <person name="Liu X."/>
            <person name="Shao Z."/>
        </authorList>
    </citation>
    <scope>NUCLEOTIDE SEQUENCE [LARGE SCALE GENOMIC DNA]</scope>
    <source>
        <strain evidence="2 3">CIC4N-9</strain>
    </source>
</reference>